<gene>
    <name evidence="2" type="primary">larC</name>
    <name evidence="3" type="ORF">LZ11_02171</name>
</gene>
<dbReference type="Proteomes" id="UP000322294">
    <property type="component" value="Unassembled WGS sequence"/>
</dbReference>
<dbReference type="HAMAP" id="MF_01074">
    <property type="entry name" value="LarC"/>
    <property type="match status" value="1"/>
</dbReference>
<proteinExistence type="inferred from homology"/>
<reference evidence="3 4" key="1">
    <citation type="submission" date="2019-07" db="EMBL/GenBank/DDBJ databases">
        <title>Genomic Encyclopedia of Type Strains, Phase I: the one thousand microbial genomes (KMG-I) project.</title>
        <authorList>
            <person name="Kyrpides N."/>
        </authorList>
    </citation>
    <scope>NUCLEOTIDE SEQUENCE [LARGE SCALE GENOMIC DNA]</scope>
    <source>
        <strain evidence="3 4">DSM 16647</strain>
    </source>
</reference>
<evidence type="ECO:0000313" key="3">
    <source>
        <dbReference type="EMBL" id="TYP49284.1"/>
    </source>
</evidence>
<dbReference type="GO" id="GO:0051604">
    <property type="term" value="P:protein maturation"/>
    <property type="evidence" value="ECO:0007669"/>
    <property type="project" value="UniProtKB-UniRule"/>
</dbReference>
<dbReference type="InterPro" id="IPR002822">
    <property type="entry name" value="Ni_insertion"/>
</dbReference>
<comment type="caution">
    <text evidence="3">The sequence shown here is derived from an EMBL/GenBank/DDBJ whole genome shotgun (WGS) entry which is preliminary data.</text>
</comment>
<dbReference type="PANTHER" id="PTHR36566:SF1">
    <property type="entry name" value="PYRIDINIUM-3,5-BISTHIOCARBOXYLIC ACID MONONUCLEOTIDE NICKEL INSERTION PROTEIN"/>
    <property type="match status" value="1"/>
</dbReference>
<accession>A0A5S5AH08</accession>
<evidence type="ECO:0000256" key="2">
    <source>
        <dbReference type="HAMAP-Rule" id="MF_01074"/>
    </source>
</evidence>
<protein>
    <recommendedName>
        <fullName evidence="2">Pyridinium-3,5-bisthiocarboxylic acid mononucleotide nickel insertion protein</fullName>
        <shortName evidence="2">P2TMN nickel insertion protein</shortName>
        <ecNumber evidence="2">4.99.1.12</ecNumber>
    </recommendedName>
    <alternativeName>
        <fullName evidence="2">Nickel-pincer cofactor biosynthesis protein LarC</fullName>
    </alternativeName>
</protein>
<dbReference type="NCBIfam" id="TIGR00299">
    <property type="entry name" value="nickel pincer cofactor biosynthesis protein LarC"/>
    <property type="match status" value="1"/>
</dbReference>
<evidence type="ECO:0000256" key="1">
    <source>
        <dbReference type="ARBA" id="ARBA00022596"/>
    </source>
</evidence>
<dbReference type="GO" id="GO:0016829">
    <property type="term" value="F:lyase activity"/>
    <property type="evidence" value="ECO:0007669"/>
    <property type="project" value="UniProtKB-UniRule"/>
</dbReference>
<dbReference type="EC" id="4.99.1.12" evidence="2"/>
<dbReference type="Pfam" id="PF01969">
    <property type="entry name" value="Ni_insertion"/>
    <property type="match status" value="1"/>
</dbReference>
<comment type="function">
    <text evidence="2">Involved in the biosynthesis of a nickel-pincer cofactor ((SCS)Ni(II) pincer complex). Binds Ni(2+), and functions in nickel delivery to pyridinium-3,5-bisthiocarboxylic acid mononucleotide (P2TMN), to form the mature cofactor. Is thus probably required for the activation of nickel-pincer cofactor-dependent enzymes.</text>
</comment>
<dbReference type="PANTHER" id="PTHR36566">
    <property type="entry name" value="NICKEL INSERTION PROTEIN-RELATED"/>
    <property type="match status" value="1"/>
</dbReference>
<sequence length="400" mass="44046">MDVLYLDCFSGISGDMFLGALLDLGVDEREFLTELKKLPLSGYEIEIKKAVKKGILGTAVYINAHEHHPHRGLKEIYHIIDESSLKPEVKQKSKEAFLKLAVAEGKIHGKAPEEIHFHEVGAVDSIVDIVGACILMDMLKPAKVAASPVNVGCGTVECAHGILPVPAPATMELLKGVPVYSSGEEGELTTPTGALLLSVFAGEFGPMPRGIPEKIGYGLGKKDRETPNVLRAVLLKAKEYDAETDRVVVMEANIDDMNPQLYGEIMESLFEKGALDVFLTPVIMKKSRPAVKLSCIAPPDKRRELAEAILKETTTIGVRFYEADRVKLERKIESRSTPLGEVRVKVSKRGDEIVRITPEFDDIREISRRLGIPVLKAYQDVLGFLNKDNVNNACKLCYND</sequence>
<comment type="similarity">
    <text evidence="2">Belongs to the LarC family.</text>
</comment>
<dbReference type="GO" id="GO:0016151">
    <property type="term" value="F:nickel cation binding"/>
    <property type="evidence" value="ECO:0007669"/>
    <property type="project" value="UniProtKB-UniRule"/>
</dbReference>
<keyword evidence="4" id="KW-1185">Reference proteome</keyword>
<dbReference type="Gene3D" id="3.10.20.300">
    <property type="entry name" value="mk0293 like domain"/>
    <property type="match status" value="1"/>
</dbReference>
<dbReference type="OrthoDB" id="9765625at2"/>
<dbReference type="RefSeq" id="WP_148867851.1">
    <property type="nucleotide sequence ID" value="NZ_VNHO01000031.1"/>
</dbReference>
<organism evidence="3 4">
    <name type="scientific">Thermosediminibacter litoriperuensis</name>
    <dbReference type="NCBI Taxonomy" id="291989"/>
    <lineage>
        <taxon>Bacteria</taxon>
        <taxon>Bacillati</taxon>
        <taxon>Bacillota</taxon>
        <taxon>Clostridia</taxon>
        <taxon>Thermosediminibacterales</taxon>
        <taxon>Thermosediminibacteraceae</taxon>
        <taxon>Thermosediminibacter</taxon>
    </lineage>
</organism>
<keyword evidence="2" id="KW-0456">Lyase</keyword>
<dbReference type="EMBL" id="VNHO01000031">
    <property type="protein sequence ID" value="TYP49284.1"/>
    <property type="molecule type" value="Genomic_DNA"/>
</dbReference>
<dbReference type="AlphaFoldDB" id="A0A5S5AH08"/>
<evidence type="ECO:0000313" key="4">
    <source>
        <dbReference type="Proteomes" id="UP000322294"/>
    </source>
</evidence>
<dbReference type="Gene3D" id="3.30.70.1380">
    <property type="entry name" value="Transcriptional regulatory protein pf0864 domain like"/>
    <property type="match status" value="1"/>
</dbReference>
<keyword evidence="1 2" id="KW-0533">Nickel</keyword>
<comment type="catalytic activity">
    <reaction evidence="2">
        <text>Ni(II)-pyridinium-3,5-bisthiocarboxylate mononucleotide = pyridinium-3,5-bisthiocarboxylate mononucleotide + Ni(2+)</text>
        <dbReference type="Rhea" id="RHEA:54784"/>
        <dbReference type="ChEBI" id="CHEBI:49786"/>
        <dbReference type="ChEBI" id="CHEBI:137372"/>
        <dbReference type="ChEBI" id="CHEBI:137373"/>
        <dbReference type="EC" id="4.99.1.12"/>
    </reaction>
</comment>
<name>A0A5S5AH08_9FIRM</name>